<dbReference type="InParanoid" id="A0E2D0"/>
<gene>
    <name evidence="1" type="ORF">GSPATT00022619001</name>
</gene>
<dbReference type="GeneID" id="5042629"/>
<proteinExistence type="predicted"/>
<dbReference type="RefSeq" id="XP_001456844.1">
    <property type="nucleotide sequence ID" value="XM_001456807.1"/>
</dbReference>
<evidence type="ECO:0000313" key="1">
    <source>
        <dbReference type="EMBL" id="CAK89447.1"/>
    </source>
</evidence>
<dbReference type="KEGG" id="ptm:GSPATT00022619001"/>
<keyword evidence="2" id="KW-1185">Reference proteome</keyword>
<dbReference type="AlphaFoldDB" id="A0E2D0"/>
<name>A0E2D0_PARTE</name>
<dbReference type="Proteomes" id="UP000000600">
    <property type="component" value="Unassembled WGS sequence"/>
</dbReference>
<dbReference type="HOGENOM" id="CLU_1043765_0_0_1"/>
<evidence type="ECO:0000313" key="2">
    <source>
        <dbReference type="Proteomes" id="UP000000600"/>
    </source>
</evidence>
<accession>A0E2D0</accession>
<reference evidence="1 2" key="1">
    <citation type="journal article" date="2006" name="Nature">
        <title>Global trends of whole-genome duplications revealed by the ciliate Paramecium tetraurelia.</title>
        <authorList>
            <consortium name="Genoscope"/>
            <person name="Aury J.-M."/>
            <person name="Jaillon O."/>
            <person name="Duret L."/>
            <person name="Noel B."/>
            <person name="Jubin C."/>
            <person name="Porcel B.M."/>
            <person name="Segurens B."/>
            <person name="Daubin V."/>
            <person name="Anthouard V."/>
            <person name="Aiach N."/>
            <person name="Arnaiz O."/>
            <person name="Billaut A."/>
            <person name="Beisson J."/>
            <person name="Blanc I."/>
            <person name="Bouhouche K."/>
            <person name="Camara F."/>
            <person name="Duharcourt S."/>
            <person name="Guigo R."/>
            <person name="Gogendeau D."/>
            <person name="Katinka M."/>
            <person name="Keller A.-M."/>
            <person name="Kissmehl R."/>
            <person name="Klotz C."/>
            <person name="Koll F."/>
            <person name="Le Moue A."/>
            <person name="Lepere C."/>
            <person name="Malinsky S."/>
            <person name="Nowacki M."/>
            <person name="Nowak J.K."/>
            <person name="Plattner H."/>
            <person name="Poulain J."/>
            <person name="Ruiz F."/>
            <person name="Serrano V."/>
            <person name="Zagulski M."/>
            <person name="Dessen P."/>
            <person name="Betermier M."/>
            <person name="Weissenbach J."/>
            <person name="Scarpelli C."/>
            <person name="Schachter V."/>
            <person name="Sperling L."/>
            <person name="Meyer E."/>
            <person name="Cohen J."/>
            <person name="Wincker P."/>
        </authorList>
    </citation>
    <scope>NUCLEOTIDE SEQUENCE [LARGE SCALE GENOMIC DNA]</scope>
    <source>
        <strain evidence="1 2">Stock d4-2</strain>
    </source>
</reference>
<sequence length="267" mass="32325">MELVLIIEICSKLDLYLEFSVENFLRLFQKPFFPSSSDKNIIYSFCLNLIINMFNLFDQLFQIETFRKQHFLLNFSLHRMLYFTCRANNYRKLNYYSAKFILEKASLKHMKALSHKIICNHNLGSIKRRILTLTCHNKFFQITSFCLQNFPSMSFHRKEISDRKFKFAICKIQAKTYSKRMVLTFFIIYYIPKKIASQVLFALSQYLLSNLTLLKIFMHKLIQCYFIFQLKMLNQLQKEEVLYIHKQQRNSNQNNQILVREFHEKIF</sequence>
<organism evidence="1 2">
    <name type="scientific">Paramecium tetraurelia</name>
    <dbReference type="NCBI Taxonomy" id="5888"/>
    <lineage>
        <taxon>Eukaryota</taxon>
        <taxon>Sar</taxon>
        <taxon>Alveolata</taxon>
        <taxon>Ciliophora</taxon>
        <taxon>Intramacronucleata</taxon>
        <taxon>Oligohymenophorea</taxon>
        <taxon>Peniculida</taxon>
        <taxon>Parameciidae</taxon>
        <taxon>Paramecium</taxon>
    </lineage>
</organism>
<dbReference type="EMBL" id="CT868654">
    <property type="protein sequence ID" value="CAK89447.1"/>
    <property type="molecule type" value="Genomic_DNA"/>
</dbReference>
<evidence type="ECO:0008006" key="3">
    <source>
        <dbReference type="Google" id="ProtNLM"/>
    </source>
</evidence>
<protein>
    <recommendedName>
        <fullName evidence="3">Transmembrane protein</fullName>
    </recommendedName>
</protein>